<dbReference type="SUPFAM" id="SSF54909">
    <property type="entry name" value="Dimeric alpha+beta barrel"/>
    <property type="match status" value="1"/>
</dbReference>
<organism evidence="2 3">
    <name type="scientific">Sphingomonas kaistensis</name>
    <dbReference type="NCBI Taxonomy" id="298708"/>
    <lineage>
        <taxon>Bacteria</taxon>
        <taxon>Pseudomonadati</taxon>
        <taxon>Pseudomonadota</taxon>
        <taxon>Alphaproteobacteria</taxon>
        <taxon>Sphingomonadales</taxon>
        <taxon>Sphingomonadaceae</taxon>
        <taxon>Sphingomonas</taxon>
    </lineage>
</organism>
<name>A0A7X5Y7F8_9SPHN</name>
<dbReference type="InterPro" id="IPR011008">
    <property type="entry name" value="Dimeric_a/b-barrel"/>
</dbReference>
<dbReference type="GO" id="GO:0003677">
    <property type="term" value="F:DNA binding"/>
    <property type="evidence" value="ECO:0007669"/>
    <property type="project" value="UniProtKB-KW"/>
</dbReference>
<dbReference type="Pfam" id="PF01037">
    <property type="entry name" value="AsnC_trans_reg"/>
    <property type="match status" value="1"/>
</dbReference>
<protein>
    <submittedName>
        <fullName evidence="2">DNA-binding Lrp family transcriptional regulator</fullName>
    </submittedName>
</protein>
<reference evidence="2 3" key="1">
    <citation type="submission" date="2020-03" db="EMBL/GenBank/DDBJ databases">
        <title>Genomic Encyclopedia of Type Strains, Phase IV (KMG-IV): sequencing the most valuable type-strain genomes for metagenomic binning, comparative biology and taxonomic classification.</title>
        <authorList>
            <person name="Goeker M."/>
        </authorList>
    </citation>
    <scope>NUCLEOTIDE SEQUENCE [LARGE SCALE GENOMIC DNA]</scope>
    <source>
        <strain evidence="2 3">DSM 16846</strain>
    </source>
</reference>
<keyword evidence="3" id="KW-1185">Reference proteome</keyword>
<dbReference type="InterPro" id="IPR007492">
    <property type="entry name" value="LytTR_DNA-bd_dom"/>
</dbReference>
<sequence>MTELVVIACIAFDHRAPADGLQRFKACLLQCPQVERAMEVCGTYDLIVQGRCCDVADYNRNMERLRQPMAQFIARIETSFVARMMDRPAASEENGGALWLPCGDGRRRVEHRLIDKIMAEGDYMRVHVGDWTCLVHDTMAHLSRELAGSGFVQLHRSVLVRITFIDRLVHDQRRWIARLLDGSEVGVAKSHTHDVLAIMAGESSMSDALSAKARPIVEAPAEVNENPMKLTS</sequence>
<dbReference type="Gene3D" id="2.40.50.1020">
    <property type="entry name" value="LytTr DNA-binding domain"/>
    <property type="match status" value="1"/>
</dbReference>
<dbReference type="SMART" id="SM00850">
    <property type="entry name" value="LytTR"/>
    <property type="match status" value="1"/>
</dbReference>
<dbReference type="Proteomes" id="UP000558192">
    <property type="component" value="Unassembled WGS sequence"/>
</dbReference>
<gene>
    <name evidence="2" type="ORF">GGQ97_000724</name>
</gene>
<dbReference type="RefSeq" id="WP_168067690.1">
    <property type="nucleotide sequence ID" value="NZ_JAATJC010000001.1"/>
</dbReference>
<comment type="caution">
    <text evidence="2">The sequence shown here is derived from an EMBL/GenBank/DDBJ whole genome shotgun (WGS) entry which is preliminary data.</text>
</comment>
<dbReference type="Pfam" id="PF04397">
    <property type="entry name" value="LytTR"/>
    <property type="match status" value="1"/>
</dbReference>
<evidence type="ECO:0000313" key="2">
    <source>
        <dbReference type="EMBL" id="NJC04931.1"/>
    </source>
</evidence>
<dbReference type="EMBL" id="JAATJC010000001">
    <property type="protein sequence ID" value="NJC04931.1"/>
    <property type="molecule type" value="Genomic_DNA"/>
</dbReference>
<proteinExistence type="predicted"/>
<dbReference type="Gene3D" id="3.30.70.920">
    <property type="match status" value="1"/>
</dbReference>
<accession>A0A7X5Y7F8</accession>
<keyword evidence="2" id="KW-0238">DNA-binding</keyword>
<evidence type="ECO:0000313" key="3">
    <source>
        <dbReference type="Proteomes" id="UP000558192"/>
    </source>
</evidence>
<dbReference type="PROSITE" id="PS50930">
    <property type="entry name" value="HTH_LYTTR"/>
    <property type="match status" value="1"/>
</dbReference>
<feature type="domain" description="HTH LytTR-type" evidence="1">
    <location>
        <begin position="119"/>
        <end position="201"/>
    </location>
</feature>
<evidence type="ECO:0000259" key="1">
    <source>
        <dbReference type="PROSITE" id="PS50930"/>
    </source>
</evidence>
<dbReference type="AlphaFoldDB" id="A0A7X5Y7F8"/>
<dbReference type="InterPro" id="IPR019887">
    <property type="entry name" value="Tscrpt_reg_AsnC/Lrp_C"/>
</dbReference>